<evidence type="ECO:0000313" key="10">
    <source>
        <dbReference type="EMBL" id="TPP57150.1"/>
    </source>
</evidence>
<dbReference type="OrthoDB" id="3225452at2759"/>
<dbReference type="InterPro" id="IPR043565">
    <property type="entry name" value="PAX_fam"/>
</dbReference>
<dbReference type="PROSITE" id="PS51057">
    <property type="entry name" value="PAIRED_2"/>
    <property type="match status" value="1"/>
</dbReference>
<evidence type="ECO:0000256" key="5">
    <source>
        <dbReference type="ARBA" id="ARBA00023125"/>
    </source>
</evidence>
<protein>
    <submittedName>
        <fullName evidence="10">Paired domain transcription factor</fullName>
    </submittedName>
</protein>
<dbReference type="PANTHER" id="PTHR45636">
    <property type="entry name" value="PAIRED BOX PROTEIN PAX-6-RELATED-RELATED"/>
    <property type="match status" value="1"/>
</dbReference>
<feature type="domain" description="Paired" evidence="9">
    <location>
        <begin position="300"/>
        <end position="426"/>
    </location>
</feature>
<gene>
    <name evidence="10" type="ORF">FGIG_07749</name>
</gene>
<keyword evidence="2" id="KW-0217">Developmental protein</keyword>
<sequence length="1239" mass="134827">MSGLSYLWPSAALGFGPAVCSMHNETASFNSSGSSSLSSTDLSTSYQTGALNIDCNEVYPRNAQGPSLTSSINLLVDSSTHTKPTAISPGLNSHSSYMHVSGLLAPEFQTTAQTDSPPPGIQRTRSSIYPFGQGSNQTRDTNCCSSLALSVPHCQCAVVAAAAAATYARSCLYHGVAMAAAAGYSGLDNPSFPGPESPPSASVYGRSGYAPVYSAGLSANSRQNYFAATVASVTSPPAQINSQPLFSLTAGVSPQTGLYPTATPSVYAQAAAVAAAAAAHKHAQYFQGIYGRSKSGRAKGHGGINQLGGVFVNGRPLPSQVRQQIVQLANQNVRPCDISRQLRVSHGCVSKILGRYYETGSIRPGVIGGSKPKVATPSVVDAICKYKEDSPTMFAWEIRDRLLKDQICTPENVPSVSSINRIVRNKDSQTSLNLDVSPNRTAAKSSFGQDYERSDSLPSPLSGRSETSIQRIGRNEKTNTEPGQCRLQIGSEHGMSTTDPEVAREKICYTVIEKNNKSPEQSSHVGLHSSMLPLSSFFKPDGPGEPRYSNSNSIPKGYMNRGSEMHSTGDTAKVTSMSVHSVDTFDITMDPRFSKTTSLLTSTAESNRRLYPGLMSSSYERPVLTDPKQQNMDTLTNRSDTERTTANLGDSAFVDYNTLSSMRANSKHSENGFATHNEARSKFSFDSLAALSELTNFSTAALAADYSITGLLGLSMATTNCFRPTAVEQNSQTNAATGEANFDYNGTQHFIQLDHLARQFYPFTTNDTNDFSMNGHNAPVKTLTQSQSRHEQPPESLSAELRSSFLPQQQRFSFDSSTLHGVCYDDPRGHAYQKKDGASDIKNRQRMSTVRSVAARTTTTNTATTNTTTTTTVDRIGPRQSLDSNPSDRDVAESGRSPKQKCGEQNNDKHMACTLRNGTSGKVTTLNHHRIHRPILDNERVNSVGMNNEGCLAQQKTPNHDNLSSCNRLAQCNTFANPISFEHSSPVNIRSTNRDVYISEDHPIDSGEPHTTFILKQSNFRPYDRVQTMSSLSKESMSLPYSQPSGYSDGEQMARLKTIADCYFEKDTKSFAKTAFNYVTVDNVDQYYHTEGYGLDRNKIHAHQPQSQHHSTLFEKPVAAETNFLKSTGSNEMHPHLISVELSAYNSSDDPGQQSLERPTNYSPTYTNLDDSGVNFNPRSTIGVWDANSYTKCNTDASMKGHERRTPEFPCSFHSPILDASNTNFSERYEIYGGHLGAR</sequence>
<feature type="region of interest" description="Disordered" evidence="8">
    <location>
        <begin position="1145"/>
        <end position="1171"/>
    </location>
</feature>
<keyword evidence="5" id="KW-0238">DNA-binding</keyword>
<feature type="region of interest" description="Disordered" evidence="8">
    <location>
        <begin position="854"/>
        <end position="908"/>
    </location>
</feature>
<feature type="compositionally biased region" description="Polar residues" evidence="8">
    <location>
        <begin position="456"/>
        <end position="470"/>
    </location>
</feature>
<comment type="subcellular location">
    <subcellularLocation>
        <location evidence="1">Nucleus</location>
    </subcellularLocation>
</comment>
<dbReference type="FunFam" id="1.10.10.10:FF:000013">
    <property type="entry name" value="Paired box 8 isoform 1"/>
    <property type="match status" value="1"/>
</dbReference>
<dbReference type="SUPFAM" id="SSF46689">
    <property type="entry name" value="Homeodomain-like"/>
    <property type="match status" value="1"/>
</dbReference>
<feature type="region of interest" description="Disordered" evidence="8">
    <location>
        <begin position="772"/>
        <end position="798"/>
    </location>
</feature>
<keyword evidence="3" id="KW-0563">Paired box</keyword>
<dbReference type="GO" id="GO:0005634">
    <property type="term" value="C:nucleus"/>
    <property type="evidence" value="ECO:0007669"/>
    <property type="project" value="UniProtKB-SubCell"/>
</dbReference>
<dbReference type="FunFam" id="1.10.10.10:FF:000003">
    <property type="entry name" value="Paired box protein Pax-6"/>
    <property type="match status" value="1"/>
</dbReference>
<dbReference type="Proteomes" id="UP000316759">
    <property type="component" value="Unassembled WGS sequence"/>
</dbReference>
<dbReference type="GO" id="GO:0000978">
    <property type="term" value="F:RNA polymerase II cis-regulatory region sequence-specific DNA binding"/>
    <property type="evidence" value="ECO:0007669"/>
    <property type="project" value="TreeGrafter"/>
</dbReference>
<dbReference type="InterPro" id="IPR036388">
    <property type="entry name" value="WH-like_DNA-bd_sf"/>
</dbReference>
<dbReference type="EMBL" id="SUNJ01013604">
    <property type="protein sequence ID" value="TPP57150.1"/>
    <property type="molecule type" value="Genomic_DNA"/>
</dbReference>
<dbReference type="GO" id="GO:0000981">
    <property type="term" value="F:DNA-binding transcription factor activity, RNA polymerase II-specific"/>
    <property type="evidence" value="ECO:0007669"/>
    <property type="project" value="TreeGrafter"/>
</dbReference>
<reference evidence="10 11" key="1">
    <citation type="submission" date="2019-04" db="EMBL/GenBank/DDBJ databases">
        <title>Annotation for the trematode Fasciola gigantica.</title>
        <authorList>
            <person name="Choi Y.-J."/>
        </authorList>
    </citation>
    <scope>NUCLEOTIDE SEQUENCE [LARGE SCALE GENOMIC DNA]</scope>
    <source>
        <strain evidence="10">Uganda_cow_1</strain>
    </source>
</reference>
<keyword evidence="4" id="KW-0805">Transcription regulation</keyword>
<accession>A0A504YGU6</accession>
<keyword evidence="7" id="KW-0539">Nucleus</keyword>
<evidence type="ECO:0000313" key="11">
    <source>
        <dbReference type="Proteomes" id="UP000316759"/>
    </source>
</evidence>
<dbReference type="PROSITE" id="PS00034">
    <property type="entry name" value="PAIRED_1"/>
    <property type="match status" value="1"/>
</dbReference>
<feature type="region of interest" description="Disordered" evidence="8">
    <location>
        <begin position="627"/>
        <end position="646"/>
    </location>
</feature>
<dbReference type="STRING" id="46835.A0A504YGU6"/>
<evidence type="ECO:0000256" key="7">
    <source>
        <dbReference type="ARBA" id="ARBA00023242"/>
    </source>
</evidence>
<name>A0A504YGU6_FASGI</name>
<dbReference type="Gene3D" id="1.10.10.10">
    <property type="entry name" value="Winged helix-like DNA-binding domain superfamily/Winged helix DNA-binding domain"/>
    <property type="match status" value="2"/>
</dbReference>
<evidence type="ECO:0000256" key="8">
    <source>
        <dbReference type="SAM" id="MobiDB-lite"/>
    </source>
</evidence>
<dbReference type="CDD" id="cd00131">
    <property type="entry name" value="PAX"/>
    <property type="match status" value="1"/>
</dbReference>
<keyword evidence="11" id="KW-1185">Reference proteome</keyword>
<feature type="compositionally biased region" description="Low complexity" evidence="8">
    <location>
        <begin position="854"/>
        <end position="873"/>
    </location>
</feature>
<dbReference type="Pfam" id="PF00292">
    <property type="entry name" value="PAX"/>
    <property type="match status" value="1"/>
</dbReference>
<evidence type="ECO:0000256" key="4">
    <source>
        <dbReference type="ARBA" id="ARBA00023015"/>
    </source>
</evidence>
<proteinExistence type="predicted"/>
<feature type="region of interest" description="Disordered" evidence="8">
    <location>
        <begin position="430"/>
        <end position="501"/>
    </location>
</feature>
<evidence type="ECO:0000259" key="9">
    <source>
        <dbReference type="PROSITE" id="PS51057"/>
    </source>
</evidence>
<organism evidence="10 11">
    <name type="scientific">Fasciola gigantica</name>
    <name type="common">Giant liver fluke</name>
    <dbReference type="NCBI Taxonomy" id="46835"/>
    <lineage>
        <taxon>Eukaryota</taxon>
        <taxon>Metazoa</taxon>
        <taxon>Spiralia</taxon>
        <taxon>Lophotrochozoa</taxon>
        <taxon>Platyhelminthes</taxon>
        <taxon>Trematoda</taxon>
        <taxon>Digenea</taxon>
        <taxon>Plagiorchiida</taxon>
        <taxon>Echinostomata</taxon>
        <taxon>Echinostomatoidea</taxon>
        <taxon>Fasciolidae</taxon>
        <taxon>Fasciola</taxon>
    </lineage>
</organism>
<keyword evidence="6" id="KW-0804">Transcription</keyword>
<dbReference type="AlphaFoldDB" id="A0A504YGU6"/>
<evidence type="ECO:0000256" key="2">
    <source>
        <dbReference type="ARBA" id="ARBA00022473"/>
    </source>
</evidence>
<evidence type="ECO:0000256" key="6">
    <source>
        <dbReference type="ARBA" id="ARBA00023163"/>
    </source>
</evidence>
<feature type="compositionally biased region" description="Polar residues" evidence="8">
    <location>
        <begin position="430"/>
        <end position="448"/>
    </location>
</feature>
<dbReference type="InterPro" id="IPR001523">
    <property type="entry name" value="Paired_dom"/>
</dbReference>
<evidence type="ECO:0000256" key="3">
    <source>
        <dbReference type="ARBA" id="ARBA00022724"/>
    </source>
</evidence>
<comment type="caution">
    <text evidence="10">The sequence shown here is derived from an EMBL/GenBank/DDBJ whole genome shotgun (WGS) entry which is preliminary data.</text>
</comment>
<dbReference type="PRINTS" id="PR00027">
    <property type="entry name" value="PAIREDBOX"/>
</dbReference>
<evidence type="ECO:0000256" key="1">
    <source>
        <dbReference type="ARBA" id="ARBA00004123"/>
    </source>
</evidence>
<dbReference type="InterPro" id="IPR009057">
    <property type="entry name" value="Homeodomain-like_sf"/>
</dbReference>
<dbReference type="SMART" id="SM00351">
    <property type="entry name" value="PAX"/>
    <property type="match status" value="1"/>
</dbReference>
<dbReference type="InterPro" id="IPR043182">
    <property type="entry name" value="PAIRED_DNA-bd_dom"/>
</dbReference>